<evidence type="ECO:0000256" key="3">
    <source>
        <dbReference type="ARBA" id="ARBA00022729"/>
    </source>
</evidence>
<name>A0ABY8V6E9_9BACI</name>
<evidence type="ECO:0000313" key="7">
    <source>
        <dbReference type="Proteomes" id="UP001236652"/>
    </source>
</evidence>
<dbReference type="Pfam" id="PF01547">
    <property type="entry name" value="SBP_bac_1"/>
    <property type="match status" value="1"/>
</dbReference>
<evidence type="ECO:0000256" key="1">
    <source>
        <dbReference type="ARBA" id="ARBA00008520"/>
    </source>
</evidence>
<feature type="region of interest" description="Disordered" evidence="4">
    <location>
        <begin position="26"/>
        <end position="59"/>
    </location>
</feature>
<feature type="signal peptide" evidence="5">
    <location>
        <begin position="1"/>
        <end position="21"/>
    </location>
</feature>
<dbReference type="PROSITE" id="PS51257">
    <property type="entry name" value="PROKAR_LIPOPROTEIN"/>
    <property type="match status" value="1"/>
</dbReference>
<keyword evidence="3 5" id="KW-0732">Signal</keyword>
<keyword evidence="7" id="KW-1185">Reference proteome</keyword>
<dbReference type="SUPFAM" id="SSF53850">
    <property type="entry name" value="Periplasmic binding protein-like II"/>
    <property type="match status" value="1"/>
</dbReference>
<sequence>MKMKHWLLSLMLVLVFVFALAACSGDDDTTSSTDNEDDSTTEETDTSSDNGGEEAEGSDEVVKLVYARGQDSTEGTAKIVEAFNEEHPNIQVEFREMPSDSGQQHDQYVTMLNAESSEIDVMDLDVIWPAEFAQAGYVLPLDRFLQKDGINTDDYNQGALSAATFNGKQWAMPKFIDTGLLFYRTDIISEDQVPQTWDELIASAKENKGAEGTEFGYLMQAKQYEGLVTNAIEYIASYGGAILNEDGEVVVNSPETVKGISKMVEVATSDFVPGNITTFTEVESHTAFIEGQSPFIRNWPYQWNLANDENESNIVGNIGVAPLPAGDAGSAAALGGWMTAINKYSEHPQEAWEFVKFMTGPEGQKISAIHGGLAPTLPALFEDEEILEANPFFKQEGFQEGLEAAVSRPVAPNYPEVSEIIQINISKAIAGEMTPEEAAAKMEEELQKVMQ</sequence>
<dbReference type="InterPro" id="IPR050490">
    <property type="entry name" value="Bact_solute-bd_prot1"/>
</dbReference>
<gene>
    <name evidence="6" type="ORF">QNI29_07165</name>
</gene>
<feature type="chain" id="PRO_5045741033" evidence="5">
    <location>
        <begin position="22"/>
        <end position="451"/>
    </location>
</feature>
<dbReference type="InterPro" id="IPR006059">
    <property type="entry name" value="SBP"/>
</dbReference>
<proteinExistence type="inferred from homology"/>
<protein>
    <submittedName>
        <fullName evidence="6">ABC transporter substrate-binding protein</fullName>
    </submittedName>
</protein>
<keyword evidence="2" id="KW-0813">Transport</keyword>
<reference evidence="6 7" key="1">
    <citation type="submission" date="2023-05" db="EMBL/GenBank/DDBJ databases">
        <title>Comparative genomics reveals the evidence of polycyclic aromatic hydrocarbons degradation in moderately halophilic genus Pontibacillus.</title>
        <authorList>
            <person name="Yang H."/>
            <person name="Qian Z."/>
        </authorList>
    </citation>
    <scope>NUCLEOTIDE SEQUENCE [LARGE SCALE GENOMIC DNA]</scope>
    <source>
        <strain evidence="7">HN14</strain>
    </source>
</reference>
<dbReference type="Gene3D" id="3.40.190.10">
    <property type="entry name" value="Periplasmic binding protein-like II"/>
    <property type="match status" value="2"/>
</dbReference>
<dbReference type="PANTHER" id="PTHR43649">
    <property type="entry name" value="ARABINOSE-BINDING PROTEIN-RELATED"/>
    <property type="match status" value="1"/>
</dbReference>
<dbReference type="Proteomes" id="UP001236652">
    <property type="component" value="Chromosome"/>
</dbReference>
<dbReference type="CDD" id="cd14750">
    <property type="entry name" value="PBP2_TMBP"/>
    <property type="match status" value="1"/>
</dbReference>
<dbReference type="RefSeq" id="WP_231415699.1">
    <property type="nucleotide sequence ID" value="NZ_CP126446.1"/>
</dbReference>
<evidence type="ECO:0000313" key="6">
    <source>
        <dbReference type="EMBL" id="WIF99431.1"/>
    </source>
</evidence>
<dbReference type="PANTHER" id="PTHR43649:SF34">
    <property type="entry name" value="ABC TRANSPORTER PERIPLASMIC-BINDING PROTEIN YCJN-RELATED"/>
    <property type="match status" value="1"/>
</dbReference>
<evidence type="ECO:0000256" key="4">
    <source>
        <dbReference type="SAM" id="MobiDB-lite"/>
    </source>
</evidence>
<evidence type="ECO:0000256" key="5">
    <source>
        <dbReference type="SAM" id="SignalP"/>
    </source>
</evidence>
<dbReference type="EMBL" id="CP126446">
    <property type="protein sequence ID" value="WIF99431.1"/>
    <property type="molecule type" value="Genomic_DNA"/>
</dbReference>
<evidence type="ECO:0000256" key="2">
    <source>
        <dbReference type="ARBA" id="ARBA00022448"/>
    </source>
</evidence>
<accession>A0ABY8V6E9</accession>
<organism evidence="6 7">
    <name type="scientific">Pontibacillus chungwhensis</name>
    <dbReference type="NCBI Taxonomy" id="265426"/>
    <lineage>
        <taxon>Bacteria</taxon>
        <taxon>Bacillati</taxon>
        <taxon>Bacillota</taxon>
        <taxon>Bacilli</taxon>
        <taxon>Bacillales</taxon>
        <taxon>Bacillaceae</taxon>
        <taxon>Pontibacillus</taxon>
    </lineage>
</organism>
<comment type="similarity">
    <text evidence="1">Belongs to the bacterial solute-binding protein 1 family.</text>
</comment>